<keyword evidence="3" id="KW-1185">Reference proteome</keyword>
<organism evidence="2 3">
    <name type="scientific">Haloechinothrix alba</name>
    <dbReference type="NCBI Taxonomy" id="664784"/>
    <lineage>
        <taxon>Bacteria</taxon>
        <taxon>Bacillati</taxon>
        <taxon>Actinomycetota</taxon>
        <taxon>Actinomycetes</taxon>
        <taxon>Pseudonocardiales</taxon>
        <taxon>Pseudonocardiaceae</taxon>
        <taxon>Haloechinothrix</taxon>
    </lineage>
</organism>
<dbReference type="PANTHER" id="PTHR33434">
    <property type="entry name" value="DEGV DOMAIN-CONTAINING PROTEIN DR_1986-RELATED"/>
    <property type="match status" value="1"/>
</dbReference>
<sequence length="551" mass="56788">MQALRVAEVSAWAAACVRSLEGLRADIDSINVYPVADSDTGSNLVHTITGAHEALAHSNPEAAGRALDTLARGAIAAARGNSGVILSQALRGMAEACRSREAVDTETLISGLIHADRLATEAVVRPVDGTMLTVLHAARRGAEAEYDRTGALERTVTAAATSAAEALKRTPSQLAVLAEAGVFDAGGRGVLAVLDELVAVVTGHSACARPEFAVDASRGPARSPAQRAASTVSSQGTASAQPWEVMYLLNGASEAALPALRDELSAIGDCVTVAGDGAGSHAVHVHCADIGAALEAGLRAGHPHQVRVESLAPQEPMVDSGQVRQPRAVLALVEGEDLAKLCSQAGARVLAAHGGVLPGTERVQRLITQLAAAHTAVLPAGPELTRVAESTVEAFDRVDRDVVVVPCSSPVQVLAALAVHDSGRRAHDDVVAMAEAAAATHRGEVSVASQDAITWVGRVAAGDVVGFVDDEVVRIEQSGEQLDDVLADVAMEVLERLLGVRGELVTVLLGAQAPEGVDVELGRRLRAAHPEVEFVAYHGGQTDSVLTIGVE</sequence>
<dbReference type="SMART" id="SM01120">
    <property type="entry name" value="Dak2"/>
    <property type="match status" value="1"/>
</dbReference>
<proteinExistence type="predicted"/>
<dbReference type="GO" id="GO:0006071">
    <property type="term" value="P:glycerol metabolic process"/>
    <property type="evidence" value="ECO:0007669"/>
    <property type="project" value="InterPro"/>
</dbReference>
<dbReference type="Pfam" id="PF13684">
    <property type="entry name" value="FakA-like_C"/>
    <property type="match status" value="1"/>
</dbReference>
<dbReference type="InterPro" id="IPR036117">
    <property type="entry name" value="DhaL_dom_sf"/>
</dbReference>
<dbReference type="Pfam" id="PF21645">
    <property type="entry name" value="FakA-like_M"/>
    <property type="match status" value="1"/>
</dbReference>
<dbReference type="SUPFAM" id="SSF101473">
    <property type="entry name" value="DhaL-like"/>
    <property type="match status" value="1"/>
</dbReference>
<dbReference type="SMART" id="SM01121">
    <property type="entry name" value="Dak1_2"/>
    <property type="match status" value="1"/>
</dbReference>
<dbReference type="AlphaFoldDB" id="A0A238YSA1"/>
<evidence type="ECO:0000259" key="1">
    <source>
        <dbReference type="PROSITE" id="PS51480"/>
    </source>
</evidence>
<dbReference type="OrthoDB" id="9760324at2"/>
<accession>A0A238YSA1</accession>
<dbReference type="InterPro" id="IPR048394">
    <property type="entry name" value="FakA-like_M"/>
</dbReference>
<dbReference type="Proteomes" id="UP000198348">
    <property type="component" value="Unassembled WGS sequence"/>
</dbReference>
<evidence type="ECO:0000313" key="3">
    <source>
        <dbReference type="Proteomes" id="UP000198348"/>
    </source>
</evidence>
<dbReference type="InterPro" id="IPR033470">
    <property type="entry name" value="FakA-like_C"/>
</dbReference>
<dbReference type="EMBL" id="FZNW01000016">
    <property type="protein sequence ID" value="SNR73483.1"/>
    <property type="molecule type" value="Genomic_DNA"/>
</dbReference>
<dbReference type="Pfam" id="PF02734">
    <property type="entry name" value="Dak2"/>
    <property type="match status" value="1"/>
</dbReference>
<dbReference type="RefSeq" id="WP_089302468.1">
    <property type="nucleotide sequence ID" value="NZ_FZNW01000016.1"/>
</dbReference>
<gene>
    <name evidence="2" type="ORF">SAMN06265360_116106</name>
</gene>
<dbReference type="PANTHER" id="PTHR33434:SF4">
    <property type="entry name" value="PHOSPHATASE PROTEIN"/>
    <property type="match status" value="1"/>
</dbReference>
<name>A0A238YSA1_9PSEU</name>
<protein>
    <recommendedName>
        <fullName evidence="1">DhaL domain-containing protein</fullName>
    </recommendedName>
</protein>
<dbReference type="InterPro" id="IPR050270">
    <property type="entry name" value="DegV_domain_contain"/>
</dbReference>
<dbReference type="PROSITE" id="PS51480">
    <property type="entry name" value="DHAL"/>
    <property type="match status" value="1"/>
</dbReference>
<dbReference type="NCBIfam" id="TIGR03599">
    <property type="entry name" value="YloV"/>
    <property type="match status" value="1"/>
</dbReference>
<dbReference type="Gene3D" id="1.25.40.340">
    <property type="match status" value="1"/>
</dbReference>
<feature type="domain" description="DhaL" evidence="1">
    <location>
        <begin position="7"/>
        <end position="199"/>
    </location>
</feature>
<reference evidence="3" key="1">
    <citation type="submission" date="2017-06" db="EMBL/GenBank/DDBJ databases">
        <authorList>
            <person name="Varghese N."/>
            <person name="Submissions S."/>
        </authorList>
    </citation>
    <scope>NUCLEOTIDE SEQUENCE [LARGE SCALE GENOMIC DNA]</scope>
    <source>
        <strain evidence="3">DSM 45207</strain>
    </source>
</reference>
<dbReference type="InterPro" id="IPR004007">
    <property type="entry name" value="DhaL_dom"/>
</dbReference>
<dbReference type="InterPro" id="IPR019986">
    <property type="entry name" value="YloV-like"/>
</dbReference>
<dbReference type="GO" id="GO:0004371">
    <property type="term" value="F:glycerone kinase activity"/>
    <property type="evidence" value="ECO:0007669"/>
    <property type="project" value="InterPro"/>
</dbReference>
<evidence type="ECO:0000313" key="2">
    <source>
        <dbReference type="EMBL" id="SNR73483.1"/>
    </source>
</evidence>